<dbReference type="InterPro" id="IPR050680">
    <property type="entry name" value="YpeA/RimI_acetyltransf"/>
</dbReference>
<protein>
    <submittedName>
        <fullName evidence="4">GNAT family acetyltransferase</fullName>
    </submittedName>
</protein>
<dbReference type="AlphaFoldDB" id="A0A1L8R410"/>
<sequence>MIRYAKKSDAAAIAPLVLVILEDMELPFVKKYGAKKTLALLEESVAIGDYRYGYKRALVKEIDGKVAGVAYGYPASAEKTIDEPLIPLLEKFDIPKDTRLFTDPETIEPEWYLDSISVSKEFRGQGIGGELLAALPQIVKRDGESVIGLSVDEQNPGAKRLYERNGFKTVAKTMIAGHQYEHMQKPIS</sequence>
<dbReference type="CDD" id="cd04301">
    <property type="entry name" value="NAT_SF"/>
    <property type="match status" value="1"/>
</dbReference>
<dbReference type="RefSeq" id="WP_071865403.1">
    <property type="nucleotide sequence ID" value="NZ_JBHLVQ010000006.1"/>
</dbReference>
<dbReference type="GO" id="GO:0016747">
    <property type="term" value="F:acyltransferase activity, transferring groups other than amino-acyl groups"/>
    <property type="evidence" value="ECO:0007669"/>
    <property type="project" value="InterPro"/>
</dbReference>
<gene>
    <name evidence="4" type="ORF">RU96_GL000899</name>
</gene>
<name>A0A1L8R410_9ENTE</name>
<evidence type="ECO:0000256" key="1">
    <source>
        <dbReference type="ARBA" id="ARBA00022679"/>
    </source>
</evidence>
<proteinExistence type="predicted"/>
<dbReference type="PANTHER" id="PTHR43420">
    <property type="entry name" value="ACETYLTRANSFERASE"/>
    <property type="match status" value="1"/>
</dbReference>
<dbReference type="Proteomes" id="UP000182835">
    <property type="component" value="Unassembled WGS sequence"/>
</dbReference>
<evidence type="ECO:0000256" key="2">
    <source>
        <dbReference type="ARBA" id="ARBA00023315"/>
    </source>
</evidence>
<dbReference type="Gene3D" id="3.40.630.30">
    <property type="match status" value="1"/>
</dbReference>
<dbReference type="EMBL" id="JXKG01000018">
    <property type="protein sequence ID" value="OJG14446.1"/>
    <property type="molecule type" value="Genomic_DNA"/>
</dbReference>
<dbReference type="OrthoDB" id="5319888at2"/>
<dbReference type="SUPFAM" id="SSF55729">
    <property type="entry name" value="Acyl-CoA N-acyltransferases (Nat)"/>
    <property type="match status" value="1"/>
</dbReference>
<dbReference type="InterPro" id="IPR016181">
    <property type="entry name" value="Acyl_CoA_acyltransferase"/>
</dbReference>
<dbReference type="PANTHER" id="PTHR43420:SF52">
    <property type="entry name" value="N-ACETYLTRANSFERASE YODP"/>
    <property type="match status" value="1"/>
</dbReference>
<evidence type="ECO:0000313" key="5">
    <source>
        <dbReference type="Proteomes" id="UP000182835"/>
    </source>
</evidence>
<dbReference type="PROSITE" id="PS51186">
    <property type="entry name" value="GNAT"/>
    <property type="match status" value="1"/>
</dbReference>
<accession>A0A1L8R410</accession>
<reference evidence="4 5" key="1">
    <citation type="submission" date="2014-12" db="EMBL/GenBank/DDBJ databases">
        <title>Draft genome sequences of 29 type strains of Enterococci.</title>
        <authorList>
            <person name="Zhong Z."/>
            <person name="Sun Z."/>
            <person name="Liu W."/>
            <person name="Zhang W."/>
            <person name="Zhang H."/>
        </authorList>
    </citation>
    <scope>NUCLEOTIDE SEQUENCE [LARGE SCALE GENOMIC DNA]</scope>
    <source>
        <strain evidence="4 5">DSM 21207</strain>
    </source>
</reference>
<feature type="domain" description="N-acetyltransferase" evidence="3">
    <location>
        <begin position="1"/>
        <end position="188"/>
    </location>
</feature>
<organism evidence="4 5">
    <name type="scientific">Enterococcus canintestini</name>
    <dbReference type="NCBI Taxonomy" id="317010"/>
    <lineage>
        <taxon>Bacteria</taxon>
        <taxon>Bacillati</taxon>
        <taxon>Bacillota</taxon>
        <taxon>Bacilli</taxon>
        <taxon>Lactobacillales</taxon>
        <taxon>Enterococcaceae</taxon>
        <taxon>Enterococcus</taxon>
    </lineage>
</organism>
<keyword evidence="1 4" id="KW-0808">Transferase</keyword>
<dbReference type="InterPro" id="IPR000182">
    <property type="entry name" value="GNAT_dom"/>
</dbReference>
<evidence type="ECO:0000313" key="4">
    <source>
        <dbReference type="EMBL" id="OJG14446.1"/>
    </source>
</evidence>
<evidence type="ECO:0000259" key="3">
    <source>
        <dbReference type="PROSITE" id="PS51186"/>
    </source>
</evidence>
<dbReference type="Pfam" id="PF00583">
    <property type="entry name" value="Acetyltransf_1"/>
    <property type="match status" value="1"/>
</dbReference>
<dbReference type="STRING" id="317010.RU96_GL000899"/>
<keyword evidence="2" id="KW-0012">Acyltransferase</keyword>
<comment type="caution">
    <text evidence="4">The sequence shown here is derived from an EMBL/GenBank/DDBJ whole genome shotgun (WGS) entry which is preliminary data.</text>
</comment>